<name>A0A8F1MAZ0_9BACT</name>
<dbReference type="PRINTS" id="PR00983">
    <property type="entry name" value="TRNASYNTHCYS"/>
</dbReference>
<comment type="subcellular location">
    <subcellularLocation>
        <location evidence="9">Cytoplasm</location>
    </subcellularLocation>
</comment>
<dbReference type="Pfam" id="PF01406">
    <property type="entry name" value="tRNA-synt_1e"/>
    <property type="match status" value="1"/>
</dbReference>
<keyword evidence="2 9" id="KW-0436">Ligase</keyword>
<dbReference type="Gene3D" id="3.40.50.620">
    <property type="entry name" value="HUPs"/>
    <property type="match status" value="1"/>
</dbReference>
<dbReference type="GO" id="GO:0008270">
    <property type="term" value="F:zinc ion binding"/>
    <property type="evidence" value="ECO:0007669"/>
    <property type="project" value="UniProtKB-UniRule"/>
</dbReference>
<dbReference type="Gene3D" id="1.20.120.1910">
    <property type="entry name" value="Cysteine-tRNA ligase, C-terminal anti-codon recognition domain"/>
    <property type="match status" value="1"/>
</dbReference>
<dbReference type="HAMAP" id="MF_00041">
    <property type="entry name" value="Cys_tRNA_synth"/>
    <property type="match status" value="1"/>
</dbReference>
<organism evidence="12 13">
    <name type="scientific">Candidatus Minimicrobia vallesae</name>
    <dbReference type="NCBI Taxonomy" id="2841264"/>
    <lineage>
        <taxon>Bacteria</taxon>
        <taxon>Candidatus Saccharimonadota</taxon>
        <taxon>Candidatus Saccharimonadota incertae sedis</taxon>
        <taxon>Candidatus Minimicrobia</taxon>
    </lineage>
</organism>
<dbReference type="InterPro" id="IPR014729">
    <property type="entry name" value="Rossmann-like_a/b/a_fold"/>
</dbReference>
<dbReference type="GO" id="GO:0005524">
    <property type="term" value="F:ATP binding"/>
    <property type="evidence" value="ECO:0007669"/>
    <property type="project" value="UniProtKB-UniRule"/>
</dbReference>
<reference evidence="12" key="1">
    <citation type="submission" date="2021-06" db="EMBL/GenBank/DDBJ databases">
        <title>An adapted protocol for Saccharibacteria cultivation: two new species join this phylum of Candidate Phyla Radiations.</title>
        <authorList>
            <person name="Ibrahim A."/>
            <person name="Maatouk M."/>
            <person name="Raoult D."/>
            <person name="Bittar F."/>
        </authorList>
    </citation>
    <scope>NUCLEOTIDE SEQUENCE</scope>
    <source>
        <strain evidence="12">IHU2</strain>
    </source>
</reference>
<accession>A0A8F1MAZ0</accession>
<keyword evidence="13" id="KW-1185">Reference proteome</keyword>
<evidence type="ECO:0000256" key="4">
    <source>
        <dbReference type="ARBA" id="ARBA00022741"/>
    </source>
</evidence>
<dbReference type="SUPFAM" id="SSF52374">
    <property type="entry name" value="Nucleotidylyl transferase"/>
    <property type="match status" value="1"/>
</dbReference>
<dbReference type="SUPFAM" id="SSF47323">
    <property type="entry name" value="Anticodon-binding domain of a subclass of class I aminoacyl-tRNA synthetases"/>
    <property type="match status" value="1"/>
</dbReference>
<evidence type="ECO:0000256" key="9">
    <source>
        <dbReference type="HAMAP-Rule" id="MF_00041"/>
    </source>
</evidence>
<dbReference type="RefSeq" id="WP_232736508.1">
    <property type="nucleotide sequence ID" value="NZ_CP076459.1"/>
</dbReference>
<dbReference type="PANTHER" id="PTHR10890">
    <property type="entry name" value="CYSTEINYL-TRNA SYNTHETASE"/>
    <property type="match status" value="1"/>
</dbReference>
<dbReference type="Pfam" id="PF23493">
    <property type="entry name" value="CysS_C"/>
    <property type="match status" value="1"/>
</dbReference>
<evidence type="ECO:0000256" key="7">
    <source>
        <dbReference type="ARBA" id="ARBA00022917"/>
    </source>
</evidence>
<feature type="short sequence motif" description="'KMSKS' region" evidence="9">
    <location>
        <begin position="279"/>
        <end position="283"/>
    </location>
</feature>
<evidence type="ECO:0000256" key="1">
    <source>
        <dbReference type="ARBA" id="ARBA00011245"/>
    </source>
</evidence>
<comment type="subunit">
    <text evidence="1 9">Monomer.</text>
</comment>
<evidence type="ECO:0000256" key="2">
    <source>
        <dbReference type="ARBA" id="ARBA00022598"/>
    </source>
</evidence>
<evidence type="ECO:0000256" key="6">
    <source>
        <dbReference type="ARBA" id="ARBA00022840"/>
    </source>
</evidence>
<keyword evidence="6 9" id="KW-0067">ATP-binding</keyword>
<dbReference type="GO" id="GO:0004817">
    <property type="term" value="F:cysteine-tRNA ligase activity"/>
    <property type="evidence" value="ECO:0007669"/>
    <property type="project" value="UniProtKB-UniRule"/>
</dbReference>
<keyword evidence="4 9" id="KW-0547">Nucleotide-binding</keyword>
<dbReference type="InterPro" id="IPR056411">
    <property type="entry name" value="CysS_C"/>
</dbReference>
<dbReference type="InterPro" id="IPR015803">
    <property type="entry name" value="Cys-tRNA-ligase"/>
</dbReference>
<evidence type="ECO:0000313" key="13">
    <source>
        <dbReference type="Proteomes" id="UP000677117"/>
    </source>
</evidence>
<keyword evidence="7 9" id="KW-0648">Protein biosynthesis</keyword>
<evidence type="ECO:0000256" key="5">
    <source>
        <dbReference type="ARBA" id="ARBA00022833"/>
    </source>
</evidence>
<evidence type="ECO:0000259" key="10">
    <source>
        <dbReference type="Pfam" id="PF01406"/>
    </source>
</evidence>
<comment type="similarity">
    <text evidence="9">Belongs to the class-I aminoacyl-tRNA synthetase family.</text>
</comment>
<dbReference type="KEGG" id="mvl:KOY49_02050"/>
<dbReference type="EMBL" id="CP076459">
    <property type="protein sequence ID" value="QWQ31760.1"/>
    <property type="molecule type" value="Genomic_DNA"/>
</dbReference>
<feature type="binding site" evidence="9">
    <location>
        <position position="282"/>
    </location>
    <ligand>
        <name>ATP</name>
        <dbReference type="ChEBI" id="CHEBI:30616"/>
    </ligand>
</feature>
<dbReference type="EC" id="6.1.1.16" evidence="9"/>
<comment type="catalytic activity">
    <reaction evidence="9">
        <text>tRNA(Cys) + L-cysteine + ATP = L-cysteinyl-tRNA(Cys) + AMP + diphosphate</text>
        <dbReference type="Rhea" id="RHEA:17773"/>
        <dbReference type="Rhea" id="RHEA-COMP:9661"/>
        <dbReference type="Rhea" id="RHEA-COMP:9679"/>
        <dbReference type="ChEBI" id="CHEBI:30616"/>
        <dbReference type="ChEBI" id="CHEBI:33019"/>
        <dbReference type="ChEBI" id="CHEBI:35235"/>
        <dbReference type="ChEBI" id="CHEBI:78442"/>
        <dbReference type="ChEBI" id="CHEBI:78517"/>
        <dbReference type="ChEBI" id="CHEBI:456215"/>
        <dbReference type="EC" id="6.1.1.16"/>
    </reaction>
</comment>
<keyword evidence="3 9" id="KW-0479">Metal-binding</keyword>
<feature type="short sequence motif" description="'HIGH' region" evidence="9">
    <location>
        <begin position="30"/>
        <end position="40"/>
    </location>
</feature>
<dbReference type="GO" id="GO:0006423">
    <property type="term" value="P:cysteinyl-tRNA aminoacylation"/>
    <property type="evidence" value="ECO:0007669"/>
    <property type="project" value="UniProtKB-UniRule"/>
</dbReference>
<evidence type="ECO:0000256" key="8">
    <source>
        <dbReference type="ARBA" id="ARBA00023146"/>
    </source>
</evidence>
<dbReference type="NCBIfam" id="TIGR00435">
    <property type="entry name" value="cysS"/>
    <property type="match status" value="1"/>
</dbReference>
<comment type="cofactor">
    <cofactor evidence="9">
        <name>Zn(2+)</name>
        <dbReference type="ChEBI" id="CHEBI:29105"/>
    </cofactor>
    <text evidence="9">Binds 1 zinc ion per subunit.</text>
</comment>
<feature type="domain" description="Cysteinyl-tRNA ligase anticodon binding" evidence="11">
    <location>
        <begin position="425"/>
        <end position="471"/>
    </location>
</feature>
<proteinExistence type="inferred from homology"/>
<feature type="binding site" evidence="9">
    <location>
        <position position="28"/>
    </location>
    <ligand>
        <name>Zn(2+)</name>
        <dbReference type="ChEBI" id="CHEBI:29105"/>
    </ligand>
</feature>
<protein>
    <recommendedName>
        <fullName evidence="9">Cysteine--tRNA ligase</fullName>
        <ecNumber evidence="9">6.1.1.16</ecNumber>
    </recommendedName>
    <alternativeName>
        <fullName evidence="9">Cysteinyl-tRNA synthetase</fullName>
        <shortName evidence="9">CysRS</shortName>
    </alternativeName>
</protein>
<evidence type="ECO:0000259" key="11">
    <source>
        <dbReference type="Pfam" id="PF23493"/>
    </source>
</evidence>
<keyword evidence="5 9" id="KW-0862">Zinc</keyword>
<feature type="binding site" evidence="9">
    <location>
        <position position="222"/>
    </location>
    <ligand>
        <name>Zn(2+)</name>
        <dbReference type="ChEBI" id="CHEBI:29105"/>
    </ligand>
</feature>
<dbReference type="PANTHER" id="PTHR10890:SF3">
    <property type="entry name" value="CYSTEINE--TRNA LIGASE, CYTOPLASMIC"/>
    <property type="match status" value="1"/>
</dbReference>
<dbReference type="InterPro" id="IPR032678">
    <property type="entry name" value="tRNA-synt_1_cat_dom"/>
</dbReference>
<dbReference type="AlphaFoldDB" id="A0A8F1MAZ0"/>
<gene>
    <name evidence="9 12" type="primary">cysS</name>
    <name evidence="12" type="ORF">KOY49_02050</name>
</gene>
<feature type="binding site" evidence="9">
    <location>
        <position position="247"/>
    </location>
    <ligand>
        <name>Zn(2+)</name>
        <dbReference type="ChEBI" id="CHEBI:29105"/>
    </ligand>
</feature>
<dbReference type="GO" id="GO:0005829">
    <property type="term" value="C:cytosol"/>
    <property type="evidence" value="ECO:0007669"/>
    <property type="project" value="TreeGrafter"/>
</dbReference>
<evidence type="ECO:0000313" key="12">
    <source>
        <dbReference type="EMBL" id="QWQ31760.1"/>
    </source>
</evidence>
<evidence type="ECO:0000256" key="3">
    <source>
        <dbReference type="ARBA" id="ARBA00022723"/>
    </source>
</evidence>
<dbReference type="Proteomes" id="UP000677117">
    <property type="component" value="Chromosome"/>
</dbReference>
<dbReference type="InterPro" id="IPR009080">
    <property type="entry name" value="tRNAsynth_Ia_anticodon-bd"/>
</dbReference>
<dbReference type="InterPro" id="IPR024909">
    <property type="entry name" value="Cys-tRNA/MSH_ligase"/>
</dbReference>
<feature type="domain" description="tRNA synthetases class I catalytic" evidence="10">
    <location>
        <begin position="16"/>
        <end position="327"/>
    </location>
</feature>
<keyword evidence="9" id="KW-0963">Cytoplasm</keyword>
<keyword evidence="8 9" id="KW-0030">Aminoacyl-tRNA synthetase</keyword>
<feature type="binding site" evidence="9">
    <location>
        <position position="251"/>
    </location>
    <ligand>
        <name>Zn(2+)</name>
        <dbReference type="ChEBI" id="CHEBI:29105"/>
    </ligand>
</feature>
<sequence>MIQLYNTLTRRKDELKPLDGETVRFYTCGLTVYSQPHIGNWVGYIYWDVLVRLLRWQDIPVVRTQNITDVGHLTSDDDNGEDKIEKGARREGKTAWDVAERYISIANHEAYDVLKLIKPDYLVRATDYIQQQIDFAKGLDEKGFLYKIDGDGMYFDTSLLKDYGKLARLDVAGLEAGARVSVEGKRNITDFAVWKFSPKDAKRDMEWDSPWGVGFPGWHLECSTIARETLGDSIDIHAGGIDHIPVHHTNEIAQSESLTGKQFSQIWLHNNHIKVDGRKMSKSLGNVITLEDIISRGFSPMAFKLAILSKHYQTEGNFTWEILEAAQARLNHWRDYAVLRHQTHDTLEDDDDKDEQDDSVSLLAGRQALVEKLNDDLDTPGALALIDEVFSKLDHTPLDKIHRQSLVQFIDEIDEILGLDLAESTPDITDDLKMFIIQRRQARTEKNWEESDRIRDELLQAGVAVRDTPSGSVWTWK</sequence>